<dbReference type="Proteomes" id="UP000003167">
    <property type="component" value="Unassembled WGS sequence"/>
</dbReference>
<comment type="caution">
    <text evidence="7">The sequence shown here is derived from an EMBL/GenBank/DDBJ whole genome shotgun (WGS) entry which is preliminary data.</text>
</comment>
<name>H1HL58_9BACT</name>
<dbReference type="GO" id="GO:0003677">
    <property type="term" value="F:DNA binding"/>
    <property type="evidence" value="ECO:0007669"/>
    <property type="project" value="InterPro"/>
</dbReference>
<dbReference type="InterPro" id="IPR013249">
    <property type="entry name" value="RNA_pol_sigma70_r4_t2"/>
</dbReference>
<dbReference type="AlphaFoldDB" id="H1HL58"/>
<dbReference type="InterPro" id="IPR013325">
    <property type="entry name" value="RNA_pol_sigma_r2"/>
</dbReference>
<reference evidence="7 8" key="1">
    <citation type="submission" date="2011-12" db="EMBL/GenBank/DDBJ databases">
        <title>The Genome Sequence of Prevotella maculosa OT 289.</title>
        <authorList>
            <consortium name="The Broad Institute Genome Sequencing Platform"/>
            <person name="Earl A."/>
            <person name="Ward D."/>
            <person name="Feldgarden M."/>
            <person name="Gevers D."/>
            <person name="Izard J."/>
            <person name="Blanton J.M."/>
            <person name="Mathney J."/>
            <person name="Tanner A.C."/>
            <person name="Dewhirst F.E."/>
            <person name="Young S.K."/>
            <person name="Zeng Q."/>
            <person name="Gargeya S."/>
            <person name="Fitzgerald M."/>
            <person name="Haas B."/>
            <person name="Abouelleil A."/>
            <person name="Alvarado L."/>
            <person name="Arachchi H.M."/>
            <person name="Berlin A."/>
            <person name="Chapman S.B."/>
            <person name="Gearin G."/>
            <person name="Goldberg J."/>
            <person name="Griggs A."/>
            <person name="Gujja S."/>
            <person name="Hansen M."/>
            <person name="Heiman D."/>
            <person name="Howarth C."/>
            <person name="Larimer J."/>
            <person name="Lui A."/>
            <person name="MacDonald P.J.P."/>
            <person name="McCowen C."/>
            <person name="Montmayeur A."/>
            <person name="Murphy C."/>
            <person name="Neiman D."/>
            <person name="Pearson M."/>
            <person name="Priest M."/>
            <person name="Roberts A."/>
            <person name="Saif S."/>
            <person name="Shea T."/>
            <person name="Sisk P."/>
            <person name="Stolte C."/>
            <person name="Sykes S."/>
            <person name="Wortman J."/>
            <person name="Nusbaum C."/>
            <person name="Birren B."/>
        </authorList>
    </citation>
    <scope>NUCLEOTIDE SEQUENCE [LARGE SCALE GENOMIC DNA]</scope>
    <source>
        <strain evidence="7 8">OT 289</strain>
    </source>
</reference>
<proteinExistence type="inferred from homology"/>
<dbReference type="InterPro" id="IPR007627">
    <property type="entry name" value="RNA_pol_sigma70_r2"/>
</dbReference>
<keyword evidence="3" id="KW-0731">Sigma factor</keyword>
<dbReference type="PANTHER" id="PTHR43133">
    <property type="entry name" value="RNA POLYMERASE ECF-TYPE SIGMA FACTO"/>
    <property type="match status" value="1"/>
</dbReference>
<dbReference type="Gene3D" id="1.10.10.10">
    <property type="entry name" value="Winged helix-like DNA-binding domain superfamily/Winged helix DNA-binding domain"/>
    <property type="match status" value="1"/>
</dbReference>
<evidence type="ECO:0000256" key="1">
    <source>
        <dbReference type="ARBA" id="ARBA00010641"/>
    </source>
</evidence>
<sequence>MKHVEADFKVIADYYEKHSEEMKRFVSKHIMYDSQEAEDIVQNVFLRLMTMGRMITPVTLPCLVYTMVRNLICDDWRHHQRITEYEHYIKGGQDGLDCDPMSVYSAAETLEILERGIARLTAKQRQVYRLHIYKGMKVSEISKALDMRYKSTEHRLGIARREVRAFVKRALA</sequence>
<evidence type="ECO:0000256" key="2">
    <source>
        <dbReference type="ARBA" id="ARBA00023015"/>
    </source>
</evidence>
<evidence type="ECO:0000313" key="7">
    <source>
        <dbReference type="EMBL" id="EHO72522.1"/>
    </source>
</evidence>
<dbReference type="SUPFAM" id="SSF88946">
    <property type="entry name" value="Sigma2 domain of RNA polymerase sigma factors"/>
    <property type="match status" value="1"/>
</dbReference>
<evidence type="ECO:0000259" key="5">
    <source>
        <dbReference type="Pfam" id="PF04542"/>
    </source>
</evidence>
<dbReference type="STRING" id="999422.HMPREF9944_00902"/>
<evidence type="ECO:0000256" key="3">
    <source>
        <dbReference type="ARBA" id="ARBA00023082"/>
    </source>
</evidence>
<protein>
    <submittedName>
        <fullName evidence="7">Sigma-70 family RNA polymerase sigma factor</fullName>
    </submittedName>
</protein>
<accession>H1HL58</accession>
<dbReference type="Gene3D" id="1.10.1740.10">
    <property type="match status" value="1"/>
</dbReference>
<dbReference type="HOGENOM" id="CLU_047691_4_1_10"/>
<evidence type="ECO:0000313" key="8">
    <source>
        <dbReference type="Proteomes" id="UP000003167"/>
    </source>
</evidence>
<dbReference type="GO" id="GO:0006352">
    <property type="term" value="P:DNA-templated transcription initiation"/>
    <property type="evidence" value="ECO:0007669"/>
    <property type="project" value="InterPro"/>
</dbReference>
<dbReference type="InterPro" id="IPR014284">
    <property type="entry name" value="RNA_pol_sigma-70_dom"/>
</dbReference>
<gene>
    <name evidence="7" type="ORF">HMPREF9944_00902</name>
</gene>
<comment type="similarity">
    <text evidence="1">Belongs to the sigma-70 factor family. ECF subfamily.</text>
</comment>
<organism evidence="7 8">
    <name type="scientific">Segatella maculosa OT 289</name>
    <dbReference type="NCBI Taxonomy" id="999422"/>
    <lineage>
        <taxon>Bacteria</taxon>
        <taxon>Pseudomonadati</taxon>
        <taxon>Bacteroidota</taxon>
        <taxon>Bacteroidia</taxon>
        <taxon>Bacteroidales</taxon>
        <taxon>Prevotellaceae</taxon>
        <taxon>Segatella</taxon>
    </lineage>
</organism>
<dbReference type="OrthoDB" id="1034453at2"/>
<keyword evidence="2" id="KW-0805">Transcription regulation</keyword>
<dbReference type="InterPro" id="IPR036388">
    <property type="entry name" value="WH-like_DNA-bd_sf"/>
</dbReference>
<dbReference type="PATRIC" id="fig|999422.3.peg.928"/>
<evidence type="ECO:0000256" key="4">
    <source>
        <dbReference type="ARBA" id="ARBA00023163"/>
    </source>
</evidence>
<dbReference type="NCBIfam" id="TIGR02937">
    <property type="entry name" value="sigma70-ECF"/>
    <property type="match status" value="1"/>
</dbReference>
<feature type="domain" description="RNA polymerase sigma factor 70 region 4 type 2" evidence="6">
    <location>
        <begin position="111"/>
        <end position="161"/>
    </location>
</feature>
<dbReference type="RefSeq" id="WP_008564705.1">
    <property type="nucleotide sequence ID" value="NZ_JH594502.1"/>
</dbReference>
<dbReference type="InterPro" id="IPR013324">
    <property type="entry name" value="RNA_pol_sigma_r3/r4-like"/>
</dbReference>
<keyword evidence="4" id="KW-0804">Transcription</keyword>
<dbReference type="GO" id="GO:0016987">
    <property type="term" value="F:sigma factor activity"/>
    <property type="evidence" value="ECO:0007669"/>
    <property type="project" value="UniProtKB-KW"/>
</dbReference>
<dbReference type="Pfam" id="PF04542">
    <property type="entry name" value="Sigma70_r2"/>
    <property type="match status" value="1"/>
</dbReference>
<dbReference type="EMBL" id="AGEK01000017">
    <property type="protein sequence ID" value="EHO72522.1"/>
    <property type="molecule type" value="Genomic_DNA"/>
</dbReference>
<evidence type="ECO:0000259" key="6">
    <source>
        <dbReference type="Pfam" id="PF08281"/>
    </source>
</evidence>
<keyword evidence="8" id="KW-1185">Reference proteome</keyword>
<dbReference type="SUPFAM" id="SSF88659">
    <property type="entry name" value="Sigma3 and sigma4 domains of RNA polymerase sigma factors"/>
    <property type="match status" value="1"/>
</dbReference>
<dbReference type="PANTHER" id="PTHR43133:SF46">
    <property type="entry name" value="RNA POLYMERASE SIGMA-70 FACTOR ECF SUBFAMILY"/>
    <property type="match status" value="1"/>
</dbReference>
<dbReference type="Pfam" id="PF08281">
    <property type="entry name" value="Sigma70_r4_2"/>
    <property type="match status" value="1"/>
</dbReference>
<dbReference type="InterPro" id="IPR039425">
    <property type="entry name" value="RNA_pol_sigma-70-like"/>
</dbReference>
<feature type="domain" description="RNA polymerase sigma-70 region 2" evidence="5">
    <location>
        <begin position="15"/>
        <end position="81"/>
    </location>
</feature>